<name>A0A942ECD1_9HYPH</name>
<keyword evidence="1" id="KW-0413">Isomerase</keyword>
<dbReference type="Proteomes" id="UP000678281">
    <property type="component" value="Unassembled WGS sequence"/>
</dbReference>
<proteinExistence type="predicted"/>
<evidence type="ECO:0000256" key="1">
    <source>
        <dbReference type="ARBA" id="ARBA00023235"/>
    </source>
</evidence>
<evidence type="ECO:0000256" key="2">
    <source>
        <dbReference type="ARBA" id="ARBA00023277"/>
    </source>
</evidence>
<protein>
    <recommendedName>
        <fullName evidence="5">L-fucose isomerase C-terminal domain-containing protein</fullName>
    </recommendedName>
</protein>
<evidence type="ECO:0000313" key="4">
    <source>
        <dbReference type="Proteomes" id="UP000678281"/>
    </source>
</evidence>
<dbReference type="GO" id="GO:0016861">
    <property type="term" value="F:intramolecular oxidoreductase activity, interconverting aldoses and ketoses"/>
    <property type="evidence" value="ECO:0007669"/>
    <property type="project" value="InterPro"/>
</dbReference>
<dbReference type="PANTHER" id="PTHR36120">
    <property type="entry name" value="FUCOSE ISOMERASE"/>
    <property type="match status" value="1"/>
</dbReference>
<dbReference type="InterPro" id="IPR009015">
    <property type="entry name" value="Fucose_isomerase_N/cen_sf"/>
</dbReference>
<sequence length="474" mass="50998">MTFTIGLIKASLPSYFPEKHGVFEQAESALGRLAAEEGAQLVVASGVPMDASQARQAMDVVLAQGADFVILLHGGFTMGDVARVLASYDVPLGFWATPEPSHEGDIQLNNFVSLNMSMSIARGVRDLQASPVRWYFGAPDDAALQGVLRQTIQALGMCTALRGSRIGVVGGLAPTFYNMAVREEELFKRLGVEVEHVDMHQLTQAMTGFAGDAVARELTAMAAAADVDGVSDAQMNLTARMVLALRELAKANRYDALAVSDWPALQQDPGFHPGAAFSWLEEHDQIPVASEGDVMGAVTQLAVKAMTGQVGCLLDMTSPQLAEDRILMWHGGGGPLYLAERRARWINHPMIGRGTEQGPIYGAIADYCFALGPVTVLRIGRSGASRFSFEAQVIKAPESGFTGCRGWVSGFAENGETRSAHDIVGAVLDHGVEHHFVLVSGHWNQVLAEFGEWSNLVTLDIAKRERNIGLSPRQ</sequence>
<keyword evidence="2" id="KW-0119">Carbohydrate metabolism</keyword>
<accession>A0A942ECD1</accession>
<dbReference type="PANTHER" id="PTHR36120:SF1">
    <property type="entry name" value="L-FUCOSE ISOMERASE C-TERMINAL DOMAIN-CONTAINING PROTEIN"/>
    <property type="match status" value="1"/>
</dbReference>
<evidence type="ECO:0000313" key="3">
    <source>
        <dbReference type="EMBL" id="MBS3849824.1"/>
    </source>
</evidence>
<dbReference type="GO" id="GO:0005996">
    <property type="term" value="P:monosaccharide metabolic process"/>
    <property type="evidence" value="ECO:0007669"/>
    <property type="project" value="InterPro"/>
</dbReference>
<dbReference type="EMBL" id="JAGXTP010000002">
    <property type="protein sequence ID" value="MBS3849824.1"/>
    <property type="molecule type" value="Genomic_DNA"/>
</dbReference>
<gene>
    <name evidence="3" type="ORF">KD146_14070</name>
</gene>
<comment type="caution">
    <text evidence="3">The sequence shown here is derived from an EMBL/GenBank/DDBJ whole genome shotgun (WGS) entry which is preliminary data.</text>
</comment>
<organism evidence="3 4">
    <name type="scientific">Devosia litorisediminis</name>
    <dbReference type="NCBI Taxonomy" id="2829817"/>
    <lineage>
        <taxon>Bacteria</taxon>
        <taxon>Pseudomonadati</taxon>
        <taxon>Pseudomonadota</taxon>
        <taxon>Alphaproteobacteria</taxon>
        <taxon>Hyphomicrobiales</taxon>
        <taxon>Devosiaceae</taxon>
        <taxon>Devosia</taxon>
    </lineage>
</organism>
<evidence type="ECO:0008006" key="5">
    <source>
        <dbReference type="Google" id="ProtNLM"/>
    </source>
</evidence>
<dbReference type="SUPFAM" id="SSF53743">
    <property type="entry name" value="FucI/AraA N-terminal and middle domains"/>
    <property type="match status" value="1"/>
</dbReference>
<keyword evidence="4" id="KW-1185">Reference proteome</keyword>
<dbReference type="RefSeq" id="WP_212659456.1">
    <property type="nucleotide sequence ID" value="NZ_JAGXTP010000002.1"/>
</dbReference>
<reference evidence="3" key="1">
    <citation type="submission" date="2021-04" db="EMBL/GenBank/DDBJ databases">
        <title>Devosia litorisediminis sp. nov., isolated from a sand dune.</title>
        <authorList>
            <person name="Park S."/>
            <person name="Yoon J.-H."/>
        </authorList>
    </citation>
    <scope>NUCLEOTIDE SEQUENCE</scope>
    <source>
        <strain evidence="3">BSSL-BM10</strain>
    </source>
</reference>
<dbReference type="AlphaFoldDB" id="A0A942ECD1"/>
<dbReference type="GO" id="GO:0005737">
    <property type="term" value="C:cytoplasm"/>
    <property type="evidence" value="ECO:0007669"/>
    <property type="project" value="InterPro"/>
</dbReference>